<dbReference type="EMBL" id="FNYQ01000029">
    <property type="protein sequence ID" value="SEI89534.1"/>
    <property type="molecule type" value="Genomic_DNA"/>
</dbReference>
<protein>
    <submittedName>
        <fullName evidence="2">Uncharacterized protein</fullName>
    </submittedName>
</protein>
<organism evidence="2 8">
    <name type="scientific">Azotobacter beijerinckii</name>
    <dbReference type="NCBI Taxonomy" id="170623"/>
    <lineage>
        <taxon>Bacteria</taxon>
        <taxon>Pseudomonadati</taxon>
        <taxon>Pseudomonadota</taxon>
        <taxon>Gammaproteobacteria</taxon>
        <taxon>Pseudomonadales</taxon>
        <taxon>Pseudomonadaceae</taxon>
        <taxon>Azotobacter</taxon>
    </lineage>
</organism>
<reference evidence="7 8" key="1">
    <citation type="submission" date="2016-10" db="EMBL/GenBank/DDBJ databases">
        <authorList>
            <person name="de Groot N.N."/>
        </authorList>
    </citation>
    <scope>NUCLEOTIDE SEQUENCE [LARGE SCALE GENOMIC DNA]</scope>
    <source>
        <strain evidence="1 7">DSM 1041</strain>
        <strain evidence="2 8">DSM 373</strain>
        <strain evidence="3 9">DSM 378</strain>
        <strain evidence="5 10">DSM 381</strain>
    </source>
</reference>
<evidence type="ECO:0000313" key="8">
    <source>
        <dbReference type="Proteomes" id="UP000199250"/>
    </source>
</evidence>
<dbReference type="EMBL" id="FNYO01000019">
    <property type="protein sequence ID" value="SEI76631.1"/>
    <property type="molecule type" value="Genomic_DNA"/>
</dbReference>
<evidence type="ECO:0000313" key="9">
    <source>
        <dbReference type="Proteomes" id="UP000199267"/>
    </source>
</evidence>
<accession>A0A1H6UFS6</accession>
<sequence length="113" mass="12763">MSSFSIEGWCKTSSEQAPIPVEDISFYLNGTDHLHLEQAEEYLQRTHESDVMVDVDMTTLNLSMPAEYSPLSDCKLRVYLNADTQRGHFHLVGHRASDGSLIYSNAVLIDQLM</sequence>
<evidence type="ECO:0000313" key="2">
    <source>
        <dbReference type="EMBL" id="SEI89534.1"/>
    </source>
</evidence>
<dbReference type="Proteomes" id="UP000199005">
    <property type="component" value="Unassembled WGS sequence"/>
</dbReference>
<evidence type="ECO:0000313" key="4">
    <source>
        <dbReference type="EMBL" id="SFB43583.1"/>
    </source>
</evidence>
<dbReference type="EMBL" id="FOFJ01000016">
    <property type="protein sequence ID" value="SEQ70906.1"/>
    <property type="molecule type" value="Genomic_DNA"/>
</dbReference>
<evidence type="ECO:0000313" key="5">
    <source>
        <dbReference type="EMBL" id="SFK97721.1"/>
    </source>
</evidence>
<dbReference type="Proteomes" id="UP000198861">
    <property type="component" value="Unassembled WGS sequence"/>
</dbReference>
<dbReference type="Proteomes" id="UP000199579">
    <property type="component" value="Unassembled WGS sequence"/>
</dbReference>
<evidence type="ECO:0000313" key="1">
    <source>
        <dbReference type="EMBL" id="SEI76631.1"/>
    </source>
</evidence>
<dbReference type="Proteomes" id="UP000199250">
    <property type="component" value="Unassembled WGS sequence"/>
</dbReference>
<evidence type="ECO:0000313" key="6">
    <source>
        <dbReference type="Proteomes" id="UP000198861"/>
    </source>
</evidence>
<dbReference type="OrthoDB" id="6088841at2"/>
<proteinExistence type="predicted"/>
<reference evidence="4 6" key="2">
    <citation type="submission" date="2016-10" db="EMBL/GenBank/DDBJ databases">
        <authorList>
            <person name="Varghese N."/>
            <person name="Submissions S."/>
        </authorList>
    </citation>
    <scope>NUCLEOTIDE SEQUENCE [LARGE SCALE GENOMIC DNA]</scope>
    <source>
        <strain evidence="4 6">DSM 282</strain>
    </source>
</reference>
<dbReference type="EMBL" id="FOSX01000041">
    <property type="protein sequence ID" value="SFK97721.1"/>
    <property type="molecule type" value="Genomic_DNA"/>
</dbReference>
<dbReference type="EMBL" id="FOKJ01000047">
    <property type="protein sequence ID" value="SFB43583.1"/>
    <property type="molecule type" value="Genomic_DNA"/>
</dbReference>
<evidence type="ECO:0000313" key="3">
    <source>
        <dbReference type="EMBL" id="SEQ70906.1"/>
    </source>
</evidence>
<evidence type="ECO:0000313" key="7">
    <source>
        <dbReference type="Proteomes" id="UP000199005"/>
    </source>
</evidence>
<dbReference type="Proteomes" id="UP000199267">
    <property type="component" value="Unassembled WGS sequence"/>
</dbReference>
<name>A0A1H6UFS6_9GAMM</name>
<keyword evidence="6" id="KW-1185">Reference proteome</keyword>
<evidence type="ECO:0000313" key="10">
    <source>
        <dbReference type="Proteomes" id="UP000199579"/>
    </source>
</evidence>
<dbReference type="AlphaFoldDB" id="A0A1H6UFS6"/>
<dbReference type="RefSeq" id="WP_090621783.1">
    <property type="nucleotide sequence ID" value="NZ_FNYO01000019.1"/>
</dbReference>
<gene>
    <name evidence="4" type="ORF">SAMN04244571_02804</name>
    <name evidence="2" type="ORF">SAMN04244572_02013</name>
    <name evidence="3" type="ORF">SAMN04244573_02106</name>
    <name evidence="5" type="ORF">SAMN04244574_02620</name>
    <name evidence="1" type="ORF">SAMN04244579_01940</name>
</gene>